<evidence type="ECO:0000259" key="4">
    <source>
        <dbReference type="Pfam" id="PF13860"/>
    </source>
</evidence>
<dbReference type="Pfam" id="PF01364">
    <property type="entry name" value="Peptidase_C25"/>
    <property type="match status" value="1"/>
</dbReference>
<dbReference type="InterPro" id="IPR029030">
    <property type="entry name" value="Caspase-like_dom_sf"/>
</dbReference>
<dbReference type="SUPFAM" id="SSF52129">
    <property type="entry name" value="Caspase-like"/>
    <property type="match status" value="1"/>
</dbReference>
<feature type="chain" id="PRO_5026790112" evidence="2">
    <location>
        <begin position="21"/>
        <end position="1333"/>
    </location>
</feature>
<name>A0A6L9L6Y5_9BACT</name>
<feature type="signal peptide" evidence="2">
    <location>
        <begin position="1"/>
        <end position="20"/>
    </location>
</feature>
<dbReference type="EMBL" id="JAAFZH010000002">
    <property type="protein sequence ID" value="NDU94523.1"/>
    <property type="molecule type" value="Genomic_DNA"/>
</dbReference>
<dbReference type="Gene3D" id="2.60.40.4070">
    <property type="match status" value="1"/>
</dbReference>
<reference evidence="5 6" key="1">
    <citation type="submission" date="2020-02" db="EMBL/GenBank/DDBJ databases">
        <title>Draft genome sequence of two Spirosoma agri KCTC 52727 and Spirosoma terrae KCTC 52035.</title>
        <authorList>
            <person name="Rojas J."/>
            <person name="Ambika Manirajan B."/>
            <person name="Suarez C."/>
            <person name="Ratering S."/>
            <person name="Schnell S."/>
        </authorList>
    </citation>
    <scope>NUCLEOTIDE SEQUENCE [LARGE SCALE GENOMIC DNA]</scope>
    <source>
        <strain evidence="5 6">KCTC 52035</strain>
    </source>
</reference>
<accession>A0A6L9L6Y5</accession>
<dbReference type="InterPro" id="IPR025965">
    <property type="entry name" value="FlgD/Vpr_Ig-like"/>
</dbReference>
<dbReference type="InterPro" id="IPR029031">
    <property type="entry name" value="Gingipain_N_sf"/>
</dbReference>
<evidence type="ECO:0000259" key="3">
    <source>
        <dbReference type="Pfam" id="PF01364"/>
    </source>
</evidence>
<feature type="domain" description="FlgD/Vpr Ig-like" evidence="4">
    <location>
        <begin position="1238"/>
        <end position="1309"/>
    </location>
</feature>
<sequence>MRRNVLIIVCYLAGLAQTLAQQQPTGNEWINYQQTYFKIPIAQSGIYRITYTELEKAGFPVKSIPPATIQLFHRGVEQAIYVAGEADNQFNEDDFLEFYGQGNDGAQDSLLYRPVSAQPHPYYSLFSDTTVYFLTWRLDGKPGKRMASYSDTNADNLAPEPYHWAEELRLFTDSYPGWAAGIPPKIEYSYYEEGEGYTGLIQQKGQFYDNTFSLDNVYRNGPAPRLDVLLAGRGYTDHTVDCYVGSSPATRRNIDSASFALYTNGRMSKDLLWSDIGNDGKLLVSTVSTGNDGSDSYSVSYIHLQYPQRITNNGLATQTYRLTPTPTGRSLLTVDRSNARFWDISDPVAPIRIGATTSLAGSHQLIVRNTYNGRTVLRSDQVKTVPRLLPVTFQNWSERRPTYLIISHELLMKPAGGYYDAVRAYATYRASETGGQHDTLTVSIQQLFDQYSYGERHPLAIRRFADQLLRQSVNSPNRPRYLLLIGHSRSTPSVRRNYDQVNIDLVLTAGFPGSDLLFTAGLAGEPQDVPAIPTGRLNVTSPQQVIDYLNKVKEFENTPPDQPWRKRILHLSGGANPGEAITFKSILSHYGTTAMGESLGAQIATIGKKTTNSVESINVAKEVNEGVGLMTFFGHSSLDVSDLDIGFCSNDALGYSNKGKYPLMLINGCASGNIFYSRPTFSSDWVVTPNRGAIAAIANSHLGYTDVLDRYSQQFYTLLTDSTSLHRSVGEIQQETVRRVLAKNPTGLYLANAQQMVLQGDPAIRLFPFTTPDYAVTTNDVTIDNPSGQPLTALSDSVRLSVVVTNYGQYRRSALPIRVRRFLDDQETGVYNVVLPRAIAYRDTLLLTLPNDRTAIGLNRFEVTVNPANTIQELNHTNNQASVELTVGASGPVLIYPPQSGMIPNRTVQLVAFYSATGVHTFDVELDTTARFDSPLNSKTTLRAETTITHVTTLATQSRTRYFWRVRETSNPNQWSTGSFTFDPDSKAQGLPEGQLRLVHALPADIEQGDTVSVTAQFINLSPYNFSDSLTIQQTLYASNAAQPIATQWQLNAPVSGDTLWFMMRIPTEKIPGINRLLLTVNPRIQPEYSFVNNTLDLPLVVRPDRTGPLLEVAIDGVRPENGVNVSAQPTIDVLVADDNRSLVRRDTLGTELFLQRPENTHFERLSWRNARILSTNQDMIFRIRYVSPTLPEGTYHLLVTASDQLGNVAAPYRISFRVSYARTLTDLTVYPNPFCDQVTFAFRITGDKAPERVNLIITDVAGHIVRALRNDQPGFTSRVGLNEWLWDGRSDSGNVLPAGVYLYTLTLDDSEQDWRVSEGTQNQGRGRVIRIR</sequence>
<dbReference type="InterPro" id="IPR001769">
    <property type="entry name" value="Gingipain"/>
</dbReference>
<dbReference type="Pfam" id="PF13860">
    <property type="entry name" value="FlgD_ig"/>
    <property type="match status" value="1"/>
</dbReference>
<proteinExistence type="predicted"/>
<dbReference type="CDD" id="cd02258">
    <property type="entry name" value="Peptidase_C25_N"/>
    <property type="match status" value="1"/>
</dbReference>
<dbReference type="Gene3D" id="2.60.40.10">
    <property type="entry name" value="Immunoglobulins"/>
    <property type="match status" value="1"/>
</dbReference>
<dbReference type="Gene3D" id="3.40.50.1460">
    <property type="match status" value="1"/>
</dbReference>
<keyword evidence="1 2" id="KW-0732">Signal</keyword>
<dbReference type="GO" id="GO:0006508">
    <property type="term" value="P:proteolysis"/>
    <property type="evidence" value="ECO:0007669"/>
    <property type="project" value="InterPro"/>
</dbReference>
<gene>
    <name evidence="5" type="ORF">GK108_06525</name>
</gene>
<comment type="caution">
    <text evidence="5">The sequence shown here is derived from an EMBL/GenBank/DDBJ whole genome shotgun (WGS) entry which is preliminary data.</text>
</comment>
<dbReference type="GO" id="GO:0008234">
    <property type="term" value="F:cysteine-type peptidase activity"/>
    <property type="evidence" value="ECO:0007669"/>
    <property type="project" value="InterPro"/>
</dbReference>
<protein>
    <submittedName>
        <fullName evidence="5">Uncharacterized protein</fullName>
    </submittedName>
</protein>
<dbReference type="Gene3D" id="3.40.50.10390">
    <property type="entry name" value="Gingipain r, domain 1"/>
    <property type="match status" value="1"/>
</dbReference>
<feature type="domain" description="Gingipain" evidence="3">
    <location>
        <begin position="403"/>
        <end position="766"/>
    </location>
</feature>
<keyword evidence="6" id="KW-1185">Reference proteome</keyword>
<organism evidence="5 6">
    <name type="scientific">Spirosoma terrae</name>
    <dbReference type="NCBI Taxonomy" id="1968276"/>
    <lineage>
        <taxon>Bacteria</taxon>
        <taxon>Pseudomonadati</taxon>
        <taxon>Bacteroidota</taxon>
        <taxon>Cytophagia</taxon>
        <taxon>Cytophagales</taxon>
        <taxon>Cytophagaceae</taxon>
        <taxon>Spirosoma</taxon>
    </lineage>
</organism>
<evidence type="ECO:0000256" key="1">
    <source>
        <dbReference type="ARBA" id="ARBA00022729"/>
    </source>
</evidence>
<dbReference type="Proteomes" id="UP000474175">
    <property type="component" value="Unassembled WGS sequence"/>
</dbReference>
<evidence type="ECO:0000313" key="6">
    <source>
        <dbReference type="Proteomes" id="UP000474175"/>
    </source>
</evidence>
<evidence type="ECO:0000313" key="5">
    <source>
        <dbReference type="EMBL" id="NDU94523.1"/>
    </source>
</evidence>
<dbReference type="InterPro" id="IPR013783">
    <property type="entry name" value="Ig-like_fold"/>
</dbReference>
<evidence type="ECO:0000256" key="2">
    <source>
        <dbReference type="SAM" id="SignalP"/>
    </source>
</evidence>
<dbReference type="RefSeq" id="WP_163944648.1">
    <property type="nucleotide sequence ID" value="NZ_JAAFZH010000002.1"/>
</dbReference>